<dbReference type="EMBL" id="JACJMO010000053">
    <property type="protein sequence ID" value="MBM6858869.1"/>
    <property type="molecule type" value="Genomic_DNA"/>
</dbReference>
<protein>
    <submittedName>
        <fullName evidence="1">Uncharacterized protein</fullName>
    </submittedName>
</protein>
<sequence length="88" mass="10326">MNRHLQNAEQVVYVIDEEVRKNLDFYKTYLNLNGLICVTEKVDERIDNEGRPYVFRIGGDLSVDYLYFPMSGMSIVSNLYIEEVVKEI</sequence>
<gene>
    <name evidence="1" type="ORF">H6D15_14945</name>
</gene>
<evidence type="ECO:0000313" key="2">
    <source>
        <dbReference type="Proteomes" id="UP000698924"/>
    </source>
</evidence>
<name>A0AA40ZX48_9BACT</name>
<comment type="caution">
    <text evidence="1">The sequence shown here is derived from an EMBL/GenBank/DDBJ whole genome shotgun (WGS) entry which is preliminary data.</text>
</comment>
<evidence type="ECO:0000313" key="1">
    <source>
        <dbReference type="EMBL" id="MBM6858869.1"/>
    </source>
</evidence>
<dbReference type="AlphaFoldDB" id="A0AA40ZX48"/>
<proteinExistence type="predicted"/>
<dbReference type="RefSeq" id="WP_159436259.1">
    <property type="nucleotide sequence ID" value="NZ_JAAZTS010000052.1"/>
</dbReference>
<organism evidence="1 2">
    <name type="scientific">Caecibacteroides pullorum</name>
    <dbReference type="NCBI Taxonomy" id="2725562"/>
    <lineage>
        <taxon>Bacteria</taxon>
        <taxon>Pseudomonadati</taxon>
        <taxon>Bacteroidota</taxon>
        <taxon>Bacteroidia</taxon>
        <taxon>Bacteroidales</taxon>
        <taxon>Bacteroidaceae</taxon>
        <taxon>Caecibacteroides</taxon>
    </lineage>
</organism>
<reference evidence="1 2" key="1">
    <citation type="journal article" date="2021" name="Sci. Rep.">
        <title>The distribution of antibiotic resistance genes in chicken gut microbiota commensals.</title>
        <authorList>
            <person name="Juricova H."/>
            <person name="Matiasovicova J."/>
            <person name="Kubasova T."/>
            <person name="Cejkova D."/>
            <person name="Rychlik I."/>
        </authorList>
    </citation>
    <scope>NUCLEOTIDE SEQUENCE [LARGE SCALE GENOMIC DNA]</scope>
    <source>
        <strain evidence="1 2">An421</strain>
    </source>
</reference>
<keyword evidence="2" id="KW-1185">Reference proteome</keyword>
<dbReference type="Proteomes" id="UP000698924">
    <property type="component" value="Unassembled WGS sequence"/>
</dbReference>
<accession>A0AA40ZX48</accession>